<keyword evidence="2" id="KW-0812">Transmembrane</keyword>
<feature type="compositionally biased region" description="Pro residues" evidence="1">
    <location>
        <begin position="13"/>
        <end position="24"/>
    </location>
</feature>
<name>A0A918L4N7_9ACTN</name>
<dbReference type="AlphaFoldDB" id="A0A918L4N7"/>
<feature type="region of interest" description="Disordered" evidence="1">
    <location>
        <begin position="72"/>
        <end position="119"/>
    </location>
</feature>
<dbReference type="EMBL" id="BMTL01000015">
    <property type="protein sequence ID" value="GGR95940.1"/>
    <property type="molecule type" value="Genomic_DNA"/>
</dbReference>
<feature type="compositionally biased region" description="Basic and acidic residues" evidence="1">
    <location>
        <begin position="203"/>
        <end position="221"/>
    </location>
</feature>
<keyword evidence="4" id="KW-1185">Reference proteome</keyword>
<evidence type="ECO:0000256" key="2">
    <source>
        <dbReference type="SAM" id="Phobius"/>
    </source>
</evidence>
<evidence type="ECO:0000313" key="3">
    <source>
        <dbReference type="EMBL" id="GGR95940.1"/>
    </source>
</evidence>
<protein>
    <recommendedName>
        <fullName evidence="5">DUF5666 domain-containing protein</fullName>
    </recommendedName>
</protein>
<gene>
    <name evidence="3" type="ORF">GCM10010269_38400</name>
</gene>
<feature type="region of interest" description="Disordered" evidence="1">
    <location>
        <begin position="183"/>
        <end position="245"/>
    </location>
</feature>
<keyword evidence="2" id="KW-0472">Membrane</keyword>
<feature type="compositionally biased region" description="Gly residues" evidence="1">
    <location>
        <begin position="90"/>
        <end position="108"/>
    </location>
</feature>
<dbReference type="Proteomes" id="UP000606194">
    <property type="component" value="Unassembled WGS sequence"/>
</dbReference>
<evidence type="ECO:0000256" key="1">
    <source>
        <dbReference type="SAM" id="MobiDB-lite"/>
    </source>
</evidence>
<comment type="caution">
    <text evidence="3">The sequence shown here is derived from an EMBL/GenBank/DDBJ whole genome shotgun (WGS) entry which is preliminary data.</text>
</comment>
<feature type="transmembrane region" description="Helical" evidence="2">
    <location>
        <begin position="51"/>
        <end position="70"/>
    </location>
</feature>
<dbReference type="RefSeq" id="WP_190150509.1">
    <property type="nucleotide sequence ID" value="NZ_BMTL01000015.1"/>
</dbReference>
<reference evidence="3" key="2">
    <citation type="submission" date="2020-09" db="EMBL/GenBank/DDBJ databases">
        <authorList>
            <person name="Sun Q."/>
            <person name="Ohkuma M."/>
        </authorList>
    </citation>
    <scope>NUCLEOTIDE SEQUENCE</scope>
    <source>
        <strain evidence="3">JCM 4386</strain>
    </source>
</reference>
<accession>A0A918L4N7</accession>
<evidence type="ECO:0000313" key="4">
    <source>
        <dbReference type="Proteomes" id="UP000606194"/>
    </source>
</evidence>
<sequence>MQEHREPQEPHGPQRPPEAEPLPGPADGAGAREGGPVRTLWRGRSARARTLIAATTVAVLALGGTVAYAATSNGSGGSPSGTPSASSSEGPGGRHGRGGPWFGLGGDAVHGEATVKDPGTGDWVVRVWQRGSVEKADDSHLTVKSEDGVSWTWTLGPDARVSVGGASGSGAAAPTKGDTVFVVGTRSGDTNTADRVLSGSFGDRGRDDRDHGHDHDRHDGFPGHGPWDRGGQNRSPGPMDSGAAT</sequence>
<feature type="compositionally biased region" description="Low complexity" evidence="1">
    <location>
        <begin position="80"/>
        <end position="89"/>
    </location>
</feature>
<reference evidence="3" key="1">
    <citation type="journal article" date="2014" name="Int. J. Syst. Evol. Microbiol.">
        <title>Complete genome sequence of Corynebacterium casei LMG S-19264T (=DSM 44701T), isolated from a smear-ripened cheese.</title>
        <authorList>
            <consortium name="US DOE Joint Genome Institute (JGI-PGF)"/>
            <person name="Walter F."/>
            <person name="Albersmeier A."/>
            <person name="Kalinowski J."/>
            <person name="Ruckert C."/>
        </authorList>
    </citation>
    <scope>NUCLEOTIDE SEQUENCE</scope>
    <source>
        <strain evidence="3">JCM 4386</strain>
    </source>
</reference>
<keyword evidence="2" id="KW-1133">Transmembrane helix</keyword>
<proteinExistence type="predicted"/>
<organism evidence="3 4">
    <name type="scientific">Streptomyces humidus</name>
    <dbReference type="NCBI Taxonomy" id="52259"/>
    <lineage>
        <taxon>Bacteria</taxon>
        <taxon>Bacillati</taxon>
        <taxon>Actinomycetota</taxon>
        <taxon>Actinomycetes</taxon>
        <taxon>Kitasatosporales</taxon>
        <taxon>Streptomycetaceae</taxon>
        <taxon>Streptomyces</taxon>
    </lineage>
</organism>
<evidence type="ECO:0008006" key="5">
    <source>
        <dbReference type="Google" id="ProtNLM"/>
    </source>
</evidence>
<feature type="region of interest" description="Disordered" evidence="1">
    <location>
        <begin position="1"/>
        <end position="41"/>
    </location>
</feature>